<accession>A0ABW1WEZ5</accession>
<reference evidence="6" key="1">
    <citation type="journal article" date="2019" name="Int. J. Syst. Evol. Microbiol.">
        <title>The Global Catalogue of Microorganisms (GCM) 10K type strain sequencing project: providing services to taxonomists for standard genome sequencing and annotation.</title>
        <authorList>
            <consortium name="The Broad Institute Genomics Platform"/>
            <consortium name="The Broad Institute Genome Sequencing Center for Infectious Disease"/>
            <person name="Wu L."/>
            <person name="Ma J."/>
        </authorList>
    </citation>
    <scope>NUCLEOTIDE SEQUENCE [LARGE SCALE GENOMIC DNA]</scope>
    <source>
        <strain evidence="6">CCUG 42001</strain>
    </source>
</reference>
<gene>
    <name evidence="3 5" type="primary">menH</name>
    <name evidence="5" type="ORF">ACFP7A_10060</name>
</gene>
<comment type="caution">
    <text evidence="5">The sequence shown here is derived from an EMBL/GenBank/DDBJ whole genome shotgun (WGS) entry which is preliminary data.</text>
</comment>
<proteinExistence type="inferred from homology"/>
<keyword evidence="1 3" id="KW-0474">Menaquinone biosynthesis</keyword>
<dbReference type="PANTHER" id="PTHR42916">
    <property type="entry name" value="2-SUCCINYL-5-ENOLPYRUVYL-6-HYDROXY-3-CYCLOHEXENE-1-CARBOXYLATE SYNTHASE"/>
    <property type="match status" value="1"/>
</dbReference>
<dbReference type="EC" id="4.2.99.20" evidence="3"/>
<evidence type="ECO:0000256" key="3">
    <source>
        <dbReference type="HAMAP-Rule" id="MF_01660"/>
    </source>
</evidence>
<comment type="subunit">
    <text evidence="3">Monomer.</text>
</comment>
<evidence type="ECO:0000313" key="6">
    <source>
        <dbReference type="Proteomes" id="UP001596267"/>
    </source>
</evidence>
<dbReference type="Gene3D" id="3.40.50.1820">
    <property type="entry name" value="alpha/beta hydrolase"/>
    <property type="match status" value="1"/>
</dbReference>
<keyword evidence="6" id="KW-1185">Reference proteome</keyword>
<evidence type="ECO:0000256" key="1">
    <source>
        <dbReference type="ARBA" id="ARBA00022428"/>
    </source>
</evidence>
<dbReference type="HAMAP" id="MF_01660">
    <property type="entry name" value="MenH"/>
    <property type="match status" value="1"/>
</dbReference>
<dbReference type="RefSeq" id="WP_253054933.1">
    <property type="nucleotide sequence ID" value="NZ_JAMXWN010000009.1"/>
</dbReference>
<dbReference type="Pfam" id="PF00561">
    <property type="entry name" value="Abhydrolase_1"/>
    <property type="match status" value="1"/>
</dbReference>
<evidence type="ECO:0000259" key="4">
    <source>
        <dbReference type="Pfam" id="PF00561"/>
    </source>
</evidence>
<dbReference type="PANTHER" id="PTHR42916:SF1">
    <property type="entry name" value="PROTEIN PHYLLO, CHLOROPLASTIC"/>
    <property type="match status" value="1"/>
</dbReference>
<dbReference type="InterPro" id="IPR000073">
    <property type="entry name" value="AB_hydrolase_1"/>
</dbReference>
<sequence>MKAQIRGVSYHYELKGSGEPLLLLHGFTGSMDTWRFMEHVFANEYQLILVDIIGHGKTESPGDPKRYAMNEAARDLCNLLDLLTIEKVHVLGYSMGGRLALSFSCLFPNRVMSLTLESSSPGLRTEKERHERRLNDQRLAISIRENGMQKFVNHWESIALFESQKQLPEEKRMALRNQRLANKEQALACSLLGMGTGAQPSWWEHLPLLTMPVLLITGEWDHKFCSIASEMTRLLPDSEWEIIPHSGHAVHLERADEYQEIIRSFIKEQKEKHTWN</sequence>
<dbReference type="NCBIfam" id="TIGR03695">
    <property type="entry name" value="menH_SHCHC"/>
    <property type="match status" value="1"/>
</dbReference>
<evidence type="ECO:0000256" key="2">
    <source>
        <dbReference type="ARBA" id="ARBA00023239"/>
    </source>
</evidence>
<comment type="similarity">
    <text evidence="3">Belongs to the AB hydrolase superfamily. MenH family.</text>
</comment>
<dbReference type="InterPro" id="IPR022485">
    <property type="entry name" value="SHCHC_synthase_MenH"/>
</dbReference>
<feature type="domain" description="AB hydrolase-1" evidence="4">
    <location>
        <begin position="20"/>
        <end position="254"/>
    </location>
</feature>
<dbReference type="Proteomes" id="UP001596267">
    <property type="component" value="Unassembled WGS sequence"/>
</dbReference>
<dbReference type="GO" id="GO:0070205">
    <property type="term" value="F:2-succinyl-6-hydroxy-2,4-cyclohexadiene-1-carboxylate synthase activity"/>
    <property type="evidence" value="ECO:0007669"/>
    <property type="project" value="UniProtKB-EC"/>
</dbReference>
<dbReference type="InterPro" id="IPR029058">
    <property type="entry name" value="AB_hydrolase_fold"/>
</dbReference>
<comment type="catalytic activity">
    <reaction evidence="3">
        <text>5-enolpyruvoyl-6-hydroxy-2-succinyl-cyclohex-3-ene-1-carboxylate = (1R,6R)-6-hydroxy-2-succinyl-cyclohexa-2,4-diene-1-carboxylate + pyruvate</text>
        <dbReference type="Rhea" id="RHEA:25597"/>
        <dbReference type="ChEBI" id="CHEBI:15361"/>
        <dbReference type="ChEBI" id="CHEBI:58689"/>
        <dbReference type="ChEBI" id="CHEBI:58818"/>
        <dbReference type="EC" id="4.2.99.20"/>
    </reaction>
</comment>
<name>A0ABW1WEZ5_9BACL</name>
<comment type="pathway">
    <text evidence="3">Quinol/quinone metabolism; 1,4-dihydroxy-2-naphthoate biosynthesis; 1,4-dihydroxy-2-naphthoate from chorismate: step 3/7.</text>
</comment>
<dbReference type="SUPFAM" id="SSF53474">
    <property type="entry name" value="alpha/beta-Hydrolases"/>
    <property type="match status" value="1"/>
</dbReference>
<evidence type="ECO:0000313" key="5">
    <source>
        <dbReference type="EMBL" id="MFC6386946.1"/>
    </source>
</evidence>
<organism evidence="5 6">
    <name type="scientific">Sporolactobacillus kofuensis</name>
    <dbReference type="NCBI Taxonomy" id="269672"/>
    <lineage>
        <taxon>Bacteria</taxon>
        <taxon>Bacillati</taxon>
        <taxon>Bacillota</taxon>
        <taxon>Bacilli</taxon>
        <taxon>Bacillales</taxon>
        <taxon>Sporolactobacillaceae</taxon>
        <taxon>Sporolactobacillus</taxon>
    </lineage>
</organism>
<dbReference type="EMBL" id="JBHSTQ010000009">
    <property type="protein sequence ID" value="MFC6386946.1"/>
    <property type="molecule type" value="Genomic_DNA"/>
</dbReference>
<comment type="function">
    <text evidence="3">Catalyzes a proton abstraction reaction that results in 2,5-elimination of pyruvate from 2-succinyl-5-enolpyruvyl-6-hydroxy-3-cyclohexene-1-carboxylate (SEPHCHC) and the formation of 2-succinyl-6-hydroxy-2,4-cyclohexadiene-1-carboxylate (SHCHC).</text>
</comment>
<dbReference type="PRINTS" id="PR00111">
    <property type="entry name" value="ABHYDROLASE"/>
</dbReference>
<keyword evidence="2 3" id="KW-0456">Lyase</keyword>
<comment type="pathway">
    <text evidence="3">Quinol/quinone metabolism; menaquinone biosynthesis.</text>
</comment>
<protein>
    <recommendedName>
        <fullName evidence="3">Putative 2-succinyl-6-hydroxy-2,4-cyclohexadiene-1-carboxylate synthase</fullName>
        <shortName evidence="3">SHCHC synthase</shortName>
        <ecNumber evidence="3">4.2.99.20</ecNumber>
    </recommendedName>
</protein>